<dbReference type="Proteomes" id="UP000247409">
    <property type="component" value="Unassembled WGS sequence"/>
</dbReference>
<dbReference type="Pfam" id="PF09768">
    <property type="entry name" value="Peptidase_M76"/>
    <property type="match status" value="1"/>
</dbReference>
<dbReference type="GO" id="GO:0034982">
    <property type="term" value="P:mitochondrial protein processing"/>
    <property type="evidence" value="ECO:0007669"/>
    <property type="project" value="TreeGrafter"/>
</dbReference>
<keyword evidence="3 6" id="KW-0479">Metal-binding</keyword>
<evidence type="ECO:0000256" key="5">
    <source>
        <dbReference type="ARBA" id="ARBA00023049"/>
    </source>
</evidence>
<gene>
    <name evidence="7" type="ORF">BWQ96_06355</name>
</gene>
<evidence type="ECO:0000256" key="3">
    <source>
        <dbReference type="ARBA" id="ARBA00022723"/>
    </source>
</evidence>
<organism evidence="7 8">
    <name type="scientific">Gracilariopsis chorda</name>
    <dbReference type="NCBI Taxonomy" id="448386"/>
    <lineage>
        <taxon>Eukaryota</taxon>
        <taxon>Rhodophyta</taxon>
        <taxon>Florideophyceae</taxon>
        <taxon>Rhodymeniophycidae</taxon>
        <taxon>Gracilariales</taxon>
        <taxon>Gracilariaceae</taxon>
        <taxon>Gracilariopsis</taxon>
    </lineage>
</organism>
<evidence type="ECO:0000313" key="8">
    <source>
        <dbReference type="Proteomes" id="UP000247409"/>
    </source>
</evidence>
<dbReference type="InterPro" id="IPR019165">
    <property type="entry name" value="Peptidase_M76_ATP23"/>
</dbReference>
<evidence type="ECO:0000256" key="1">
    <source>
        <dbReference type="ARBA" id="ARBA00009915"/>
    </source>
</evidence>
<dbReference type="AlphaFoldDB" id="A0A2V3IPB2"/>
<accession>A0A2V3IPB2</accession>
<keyword evidence="4 6" id="KW-0378">Hydrolase</keyword>
<dbReference type="EC" id="3.4.24.-" evidence="6"/>
<evidence type="ECO:0000313" key="7">
    <source>
        <dbReference type="EMBL" id="PXF43889.1"/>
    </source>
</evidence>
<dbReference type="OrthoDB" id="285308at2759"/>
<keyword evidence="8" id="KW-1185">Reference proteome</keyword>
<comment type="caution">
    <text evidence="7">The sequence shown here is derived from an EMBL/GenBank/DDBJ whole genome shotgun (WGS) entry which is preliminary data.</text>
</comment>
<dbReference type="PANTHER" id="PTHR21711">
    <property type="entry name" value="MITOCHONDRIAL INNER MEMBRANE PROTEASE"/>
    <property type="match status" value="1"/>
</dbReference>
<comment type="similarity">
    <text evidence="1 6">Belongs to the peptidase M76 family.</text>
</comment>
<name>A0A2V3IPB2_9FLOR</name>
<dbReference type="GO" id="GO:0004222">
    <property type="term" value="F:metalloendopeptidase activity"/>
    <property type="evidence" value="ECO:0007669"/>
    <property type="project" value="InterPro"/>
</dbReference>
<evidence type="ECO:0000256" key="4">
    <source>
        <dbReference type="ARBA" id="ARBA00022801"/>
    </source>
</evidence>
<sequence>MGLSEEAEMTRCQKFRDEAFNSHPSVKFMFKHLKRGGCELSPERVICKRCDGQLAGGYQDDGGILLCSNHLTTQEHASNTLVHEAVHAFDQCRAKLDWANCVHHACSEIRAAALSGDCSFAREVFLRRNFGFAKQFQRCVKRRAELSVSLNPYCQGVATKLAVQQAWDSCFNDTAPFDKFP</sequence>
<dbReference type="STRING" id="448386.A0A2V3IPB2"/>
<dbReference type="GO" id="GO:0033615">
    <property type="term" value="P:mitochondrial proton-transporting ATP synthase complex assembly"/>
    <property type="evidence" value="ECO:0007669"/>
    <property type="project" value="TreeGrafter"/>
</dbReference>
<dbReference type="GO" id="GO:0046872">
    <property type="term" value="F:metal ion binding"/>
    <property type="evidence" value="ECO:0007669"/>
    <property type="project" value="UniProtKB-KW"/>
</dbReference>
<dbReference type="GO" id="GO:0005739">
    <property type="term" value="C:mitochondrion"/>
    <property type="evidence" value="ECO:0007669"/>
    <property type="project" value="GOC"/>
</dbReference>
<proteinExistence type="inferred from homology"/>
<protein>
    <recommendedName>
        <fullName evidence="6">Mitochondrial inner membrane protease ATP23</fullName>
        <ecNumber evidence="6">3.4.24.-</ecNumber>
    </recommendedName>
</protein>
<dbReference type="PANTHER" id="PTHR21711:SF0">
    <property type="entry name" value="MITOCHONDRIAL INNER MEMBRANE PROTEASE ATP23 HOMOLOG"/>
    <property type="match status" value="1"/>
</dbReference>
<keyword evidence="5 6" id="KW-0482">Metalloprotease</keyword>
<keyword evidence="2 6" id="KW-0645">Protease</keyword>
<evidence type="ECO:0000256" key="2">
    <source>
        <dbReference type="ARBA" id="ARBA00022670"/>
    </source>
</evidence>
<dbReference type="EMBL" id="NBIV01000108">
    <property type="protein sequence ID" value="PXF43889.1"/>
    <property type="molecule type" value="Genomic_DNA"/>
</dbReference>
<evidence type="ECO:0000256" key="6">
    <source>
        <dbReference type="RuleBase" id="RU364057"/>
    </source>
</evidence>
<reference evidence="7 8" key="1">
    <citation type="journal article" date="2018" name="Mol. Biol. Evol.">
        <title>Analysis of the draft genome of the red seaweed Gracilariopsis chorda provides insights into genome size evolution in Rhodophyta.</title>
        <authorList>
            <person name="Lee J."/>
            <person name="Yang E.C."/>
            <person name="Graf L."/>
            <person name="Yang J.H."/>
            <person name="Qiu H."/>
            <person name="Zel Zion U."/>
            <person name="Chan C.X."/>
            <person name="Stephens T.G."/>
            <person name="Weber A.P.M."/>
            <person name="Boo G.H."/>
            <person name="Boo S.M."/>
            <person name="Kim K.M."/>
            <person name="Shin Y."/>
            <person name="Jung M."/>
            <person name="Lee S.J."/>
            <person name="Yim H.S."/>
            <person name="Lee J.H."/>
            <person name="Bhattacharya D."/>
            <person name="Yoon H.S."/>
        </authorList>
    </citation>
    <scope>NUCLEOTIDE SEQUENCE [LARGE SCALE GENOMIC DNA]</scope>
    <source>
        <strain evidence="7 8">SKKU-2015</strain>
        <tissue evidence="7">Whole body</tissue>
    </source>
</reference>